<organism evidence="3">
    <name type="scientific">Nippostrongylus brasiliensis</name>
    <name type="common">Rat hookworm</name>
    <dbReference type="NCBI Taxonomy" id="27835"/>
    <lineage>
        <taxon>Eukaryota</taxon>
        <taxon>Metazoa</taxon>
        <taxon>Ecdysozoa</taxon>
        <taxon>Nematoda</taxon>
        <taxon>Chromadorea</taxon>
        <taxon>Rhabditida</taxon>
        <taxon>Rhabditina</taxon>
        <taxon>Rhabditomorpha</taxon>
        <taxon>Strongyloidea</taxon>
        <taxon>Heligmosomidae</taxon>
        <taxon>Nippostrongylus</taxon>
    </lineage>
</organism>
<evidence type="ECO:0000313" key="2">
    <source>
        <dbReference type="Proteomes" id="UP000271162"/>
    </source>
</evidence>
<dbReference type="EMBL" id="UYSL01019882">
    <property type="protein sequence ID" value="VDL70944.1"/>
    <property type="molecule type" value="Genomic_DNA"/>
</dbReference>
<name>A0A0N4XWR0_NIPBR</name>
<reference evidence="1 2" key="2">
    <citation type="submission" date="2018-11" db="EMBL/GenBank/DDBJ databases">
        <authorList>
            <consortium name="Pathogen Informatics"/>
        </authorList>
    </citation>
    <scope>NUCLEOTIDE SEQUENCE [LARGE SCALE GENOMIC DNA]</scope>
</reference>
<evidence type="ECO:0000313" key="1">
    <source>
        <dbReference type="EMBL" id="VDL70944.1"/>
    </source>
</evidence>
<gene>
    <name evidence="1" type="ORF">NBR_LOCUS7355</name>
</gene>
<dbReference type="AlphaFoldDB" id="A0A0N4XWR0"/>
<dbReference type="Proteomes" id="UP000271162">
    <property type="component" value="Unassembled WGS sequence"/>
</dbReference>
<proteinExistence type="predicted"/>
<dbReference type="WBParaSite" id="NBR_0000735401-mRNA-1">
    <property type="protein sequence ID" value="NBR_0000735401-mRNA-1"/>
    <property type="gene ID" value="NBR_0000735401"/>
</dbReference>
<evidence type="ECO:0000313" key="3">
    <source>
        <dbReference type="WBParaSite" id="NBR_0000735401-mRNA-1"/>
    </source>
</evidence>
<sequence length="116" mass="13296">MGERRPPLRPLPMVSRRKPPMKVNRLTRALLPPPPPGMEPFSPAVRSARLPELLNFWRNFPFIEKQIQLEEALADDSEWEVLLPPTKLVAVVFSYMSVKHYSPPLKKALSFILDPA</sequence>
<accession>A0A0N4XWR0</accession>
<protein>
    <submittedName>
        <fullName evidence="3">FH2 domain-containing protein</fullName>
    </submittedName>
</protein>
<keyword evidence="2" id="KW-1185">Reference proteome</keyword>
<reference evidence="3" key="1">
    <citation type="submission" date="2017-02" db="UniProtKB">
        <authorList>
            <consortium name="WormBaseParasite"/>
        </authorList>
    </citation>
    <scope>IDENTIFICATION</scope>
</reference>